<gene>
    <name evidence="1" type="ORF">BCV53_16420</name>
</gene>
<organism evidence="1 2">
    <name type="scientific">Parageobacillus thermoglucosidasius</name>
    <name type="common">Geobacillus thermoglucosidasius</name>
    <dbReference type="NCBI Taxonomy" id="1426"/>
    <lineage>
        <taxon>Bacteria</taxon>
        <taxon>Bacillati</taxon>
        <taxon>Bacillota</taxon>
        <taxon>Bacilli</taxon>
        <taxon>Bacillales</taxon>
        <taxon>Anoxybacillaceae</taxon>
        <taxon>Parageobacillus</taxon>
    </lineage>
</organism>
<name>A0AAN0YS59_PARTM</name>
<dbReference type="KEGG" id="ptl:AOT13_16380"/>
<evidence type="ECO:0000313" key="1">
    <source>
        <dbReference type="EMBL" id="ANZ31541.1"/>
    </source>
</evidence>
<protein>
    <submittedName>
        <fullName evidence="1">Uncharacterized protein</fullName>
    </submittedName>
</protein>
<evidence type="ECO:0000313" key="2">
    <source>
        <dbReference type="Proteomes" id="UP000093052"/>
    </source>
</evidence>
<keyword evidence="2" id="KW-1185">Reference proteome</keyword>
<dbReference type="GeneID" id="56927012"/>
<sequence length="106" mass="12549">MQYNLPGTNKMAIVEAIHWHTKKLLKHPNIEKLVNGKYQNEYKAALLRWKKELNRKALAERNHKSKKTATCYQHVTKNFSRLTIMGVNRMSPSFYRKKCDGTRMKD</sequence>
<proteinExistence type="predicted"/>
<dbReference type="EMBL" id="CP016622">
    <property type="protein sequence ID" value="ANZ31541.1"/>
    <property type="molecule type" value="Genomic_DNA"/>
</dbReference>
<reference evidence="2" key="1">
    <citation type="journal article" date="2016" name="Genome Announc.">
        <title>Complete Genome Sequence of Geobacillus thermoglucosidasius NCIMB 11955, the Progenitor of a Bioethanol Production Strain.</title>
        <authorList>
            <person name="Sheng L."/>
            <person name="Zhang Y."/>
            <person name="Minton N.P."/>
        </authorList>
    </citation>
    <scope>NUCLEOTIDE SEQUENCE [LARGE SCALE GENOMIC DNA]</scope>
    <source>
        <strain evidence="2">NCIMB 11955</strain>
    </source>
</reference>
<dbReference type="Proteomes" id="UP000093052">
    <property type="component" value="Chromosome"/>
</dbReference>
<dbReference type="AlphaFoldDB" id="A0AAN0YS59"/>
<dbReference type="RefSeq" id="WP_013876655.1">
    <property type="nucleotide sequence ID" value="NZ_AP025621.1"/>
</dbReference>
<accession>A0AAN0YS59</accession>